<accession>A0A2H3K9D0</accession>
<gene>
    <name evidence="1" type="ORF">B0A77_12795</name>
</gene>
<evidence type="ECO:0000313" key="2">
    <source>
        <dbReference type="Proteomes" id="UP000220828"/>
    </source>
</evidence>
<protein>
    <submittedName>
        <fullName evidence="1">Uncharacterized protein</fullName>
    </submittedName>
</protein>
<proteinExistence type="predicted"/>
<dbReference type="Proteomes" id="UP000220828">
    <property type="component" value="Unassembled WGS sequence"/>
</dbReference>
<dbReference type="RefSeq" id="WP_097554694.1">
    <property type="nucleotide sequence ID" value="NZ_PCMW01000081.1"/>
</dbReference>
<reference evidence="1 2" key="1">
    <citation type="submission" date="2017-09" db="EMBL/GenBank/DDBJ databases">
        <title>Whole genomes of Flavobacteriaceae.</title>
        <authorList>
            <person name="Stine C."/>
            <person name="Li C."/>
            <person name="Tadesse D."/>
        </authorList>
    </citation>
    <scope>NUCLEOTIDE SEQUENCE [LARGE SCALE GENOMIC DNA]</scope>
    <source>
        <strain evidence="1 2">ATCC 35036</strain>
    </source>
</reference>
<name>A0A2H3K9D0_9FLAO</name>
<sequence>MSNLTNNRINITATAAQVTGVKTAIQTINSNLPFLVGLTTEERMALPAINVNNKAFTEDAINAMANNPTLMPSYLSITNMQNDLTLFTQLDELILIVKQLLERLEDTQLLAGSEAYVSALAAYRAIGGAADAGVAGADTIYNQLKTRFANQGAGTSTPSTPPVQQ</sequence>
<organism evidence="1 2">
    <name type="scientific">Flavobacterium branchiophilum</name>
    <dbReference type="NCBI Taxonomy" id="55197"/>
    <lineage>
        <taxon>Bacteria</taxon>
        <taxon>Pseudomonadati</taxon>
        <taxon>Bacteroidota</taxon>
        <taxon>Flavobacteriia</taxon>
        <taxon>Flavobacteriales</taxon>
        <taxon>Flavobacteriaceae</taxon>
        <taxon>Flavobacterium</taxon>
    </lineage>
</organism>
<comment type="caution">
    <text evidence="1">The sequence shown here is derived from an EMBL/GenBank/DDBJ whole genome shotgun (WGS) entry which is preliminary data.</text>
</comment>
<dbReference type="OrthoDB" id="5952844at2"/>
<dbReference type="AlphaFoldDB" id="A0A2H3K9D0"/>
<dbReference type="EMBL" id="PCMW01000081">
    <property type="protein sequence ID" value="PDS22678.1"/>
    <property type="molecule type" value="Genomic_DNA"/>
</dbReference>
<evidence type="ECO:0000313" key="1">
    <source>
        <dbReference type="EMBL" id="PDS22678.1"/>
    </source>
</evidence>